<keyword evidence="1" id="KW-1133">Transmembrane helix</keyword>
<feature type="transmembrane region" description="Helical" evidence="1">
    <location>
        <begin position="244"/>
        <end position="264"/>
    </location>
</feature>
<dbReference type="EMBL" id="SEOQ01000409">
    <property type="protein sequence ID" value="TFY63584.1"/>
    <property type="molecule type" value="Genomic_DNA"/>
</dbReference>
<feature type="transmembrane region" description="Helical" evidence="1">
    <location>
        <begin position="270"/>
        <end position="289"/>
    </location>
</feature>
<organism evidence="2 3">
    <name type="scientific">Dentipellis fragilis</name>
    <dbReference type="NCBI Taxonomy" id="205917"/>
    <lineage>
        <taxon>Eukaryota</taxon>
        <taxon>Fungi</taxon>
        <taxon>Dikarya</taxon>
        <taxon>Basidiomycota</taxon>
        <taxon>Agaricomycotina</taxon>
        <taxon>Agaricomycetes</taxon>
        <taxon>Russulales</taxon>
        <taxon>Hericiaceae</taxon>
        <taxon>Dentipellis</taxon>
    </lineage>
</organism>
<sequence length="347" mass="39506">MAHHLNDSIILLGHDLLVQKVAYAWSGRKTFIFYLFFAVILPKLPRNNMTDSPKESIPCPMLLLGRDRLILSPRLDRRRVRPNSRHSILHNFIMWSSCARYSFIEGLETAIFTTIAEIFLTIRVYAITGKHNSVLTLSAVYVLCQWGVVLYILSQAPKSNSDPAMLLSRQESGQPVLPTLPNIDSFHICVYIAALNVVPWLQAFVIMCLAFDIVVFLVICITTARAIQRSRHGRTLRIIRRDGLVYFFVLFFSNLVWLLLILHAPPGLKFVQNQSAMLISSIMITRITLNLKRSSRKQSADHGIPWSVKTFEDRNSESLNRSPGIASEESYELSNVQHVPENHAPRI</sequence>
<dbReference type="Proteomes" id="UP000298327">
    <property type="component" value="Unassembled WGS sequence"/>
</dbReference>
<keyword evidence="1" id="KW-0472">Membrane</keyword>
<proteinExistence type="predicted"/>
<evidence type="ECO:0000256" key="1">
    <source>
        <dbReference type="SAM" id="Phobius"/>
    </source>
</evidence>
<dbReference type="OrthoDB" id="3193253at2759"/>
<name>A0A4Y9YM69_9AGAM</name>
<evidence type="ECO:0000313" key="2">
    <source>
        <dbReference type="EMBL" id="TFY63584.1"/>
    </source>
</evidence>
<gene>
    <name evidence="2" type="ORF">EVG20_g6258</name>
</gene>
<keyword evidence="3" id="KW-1185">Reference proteome</keyword>
<evidence type="ECO:0000313" key="3">
    <source>
        <dbReference type="Proteomes" id="UP000298327"/>
    </source>
</evidence>
<feature type="transmembrane region" description="Helical" evidence="1">
    <location>
        <begin position="200"/>
        <end position="224"/>
    </location>
</feature>
<keyword evidence="1" id="KW-0812">Transmembrane</keyword>
<reference evidence="2 3" key="1">
    <citation type="submission" date="2019-02" db="EMBL/GenBank/DDBJ databases">
        <title>Genome sequencing of the rare red list fungi Dentipellis fragilis.</title>
        <authorList>
            <person name="Buettner E."/>
            <person name="Kellner H."/>
        </authorList>
    </citation>
    <scope>NUCLEOTIDE SEQUENCE [LARGE SCALE GENOMIC DNA]</scope>
    <source>
        <strain evidence="2 3">DSM 105465</strain>
    </source>
</reference>
<feature type="transmembrane region" description="Helical" evidence="1">
    <location>
        <begin position="110"/>
        <end position="127"/>
    </location>
</feature>
<dbReference type="STRING" id="205917.A0A4Y9YM69"/>
<comment type="caution">
    <text evidence="2">The sequence shown here is derived from an EMBL/GenBank/DDBJ whole genome shotgun (WGS) entry which is preliminary data.</text>
</comment>
<feature type="transmembrane region" description="Helical" evidence="1">
    <location>
        <begin position="22"/>
        <end position="41"/>
    </location>
</feature>
<dbReference type="AlphaFoldDB" id="A0A4Y9YM69"/>
<feature type="transmembrane region" description="Helical" evidence="1">
    <location>
        <begin position="134"/>
        <end position="153"/>
    </location>
</feature>
<protein>
    <submittedName>
        <fullName evidence="2">Uncharacterized protein</fullName>
    </submittedName>
</protein>
<accession>A0A4Y9YM69</accession>